<dbReference type="PROSITE" id="PS50106">
    <property type="entry name" value="PDZ"/>
    <property type="match status" value="1"/>
</dbReference>
<dbReference type="InterPro" id="IPR036034">
    <property type="entry name" value="PDZ_sf"/>
</dbReference>
<name>A0A1E7F627_9STRA</name>
<evidence type="ECO:0000259" key="1">
    <source>
        <dbReference type="PROSITE" id="PS50106"/>
    </source>
</evidence>
<dbReference type="EMBL" id="KV784361">
    <property type="protein sequence ID" value="OEU13606.1"/>
    <property type="molecule type" value="Genomic_DNA"/>
</dbReference>
<accession>A0A1E7F627</accession>
<sequence length="145" mass="17002">MSFDFFTRKHRDLNKPKPEFRKNDLRHATIKKSSVDMPNGLVIEMHKRPMTGADEGSTKKEFYVKEVVEGGLFQKIHGDRIRAGDRIVKINEKEVTLENFASLWDMNDYLKKELKITIHVERGGLHLEQKKIWDSAEYVSNDKKK</sequence>
<proteinExistence type="predicted"/>
<reference evidence="2 3" key="1">
    <citation type="submission" date="2016-09" db="EMBL/GenBank/DDBJ databases">
        <title>Extensive genetic diversity and differential bi-allelic expression allows diatom success in the polar Southern Ocean.</title>
        <authorList>
            <consortium name="DOE Joint Genome Institute"/>
            <person name="Mock T."/>
            <person name="Otillar R.P."/>
            <person name="Strauss J."/>
            <person name="Dupont C."/>
            <person name="Frickenhaus S."/>
            <person name="Maumus F."/>
            <person name="Mcmullan M."/>
            <person name="Sanges R."/>
            <person name="Schmutz J."/>
            <person name="Toseland A."/>
            <person name="Valas R."/>
            <person name="Veluchamy A."/>
            <person name="Ward B.J."/>
            <person name="Allen A."/>
            <person name="Barry K."/>
            <person name="Falciatore A."/>
            <person name="Ferrante M."/>
            <person name="Fortunato A.E."/>
            <person name="Gloeckner G."/>
            <person name="Gruber A."/>
            <person name="Hipkin R."/>
            <person name="Janech M."/>
            <person name="Kroth P."/>
            <person name="Leese F."/>
            <person name="Lindquist E."/>
            <person name="Lyon B.R."/>
            <person name="Martin J."/>
            <person name="Mayer C."/>
            <person name="Parker M."/>
            <person name="Quesneville H."/>
            <person name="Raymond J."/>
            <person name="Uhlig C."/>
            <person name="Valentin K.U."/>
            <person name="Worden A.Z."/>
            <person name="Armbrust E.V."/>
            <person name="Bowler C."/>
            <person name="Green B."/>
            <person name="Moulton V."/>
            <person name="Van Oosterhout C."/>
            <person name="Grigoriev I."/>
        </authorList>
    </citation>
    <scope>NUCLEOTIDE SEQUENCE [LARGE SCALE GENOMIC DNA]</scope>
    <source>
        <strain evidence="2 3">CCMP1102</strain>
    </source>
</reference>
<dbReference type="AlphaFoldDB" id="A0A1E7F627"/>
<protein>
    <recommendedName>
        <fullName evidence="1">PDZ domain-containing protein</fullName>
    </recommendedName>
</protein>
<evidence type="ECO:0000313" key="2">
    <source>
        <dbReference type="EMBL" id="OEU13606.1"/>
    </source>
</evidence>
<gene>
    <name evidence="2" type="ORF">FRACYDRAFT_269880</name>
</gene>
<dbReference type="InterPro" id="IPR001478">
    <property type="entry name" value="PDZ"/>
</dbReference>
<evidence type="ECO:0000313" key="3">
    <source>
        <dbReference type="Proteomes" id="UP000095751"/>
    </source>
</evidence>
<dbReference type="Gene3D" id="2.30.42.10">
    <property type="match status" value="1"/>
</dbReference>
<organism evidence="2 3">
    <name type="scientific">Fragilariopsis cylindrus CCMP1102</name>
    <dbReference type="NCBI Taxonomy" id="635003"/>
    <lineage>
        <taxon>Eukaryota</taxon>
        <taxon>Sar</taxon>
        <taxon>Stramenopiles</taxon>
        <taxon>Ochrophyta</taxon>
        <taxon>Bacillariophyta</taxon>
        <taxon>Bacillariophyceae</taxon>
        <taxon>Bacillariophycidae</taxon>
        <taxon>Bacillariales</taxon>
        <taxon>Bacillariaceae</taxon>
        <taxon>Fragilariopsis</taxon>
    </lineage>
</organism>
<dbReference type="Pfam" id="PF00595">
    <property type="entry name" value="PDZ"/>
    <property type="match status" value="1"/>
</dbReference>
<dbReference type="InParanoid" id="A0A1E7F627"/>
<feature type="domain" description="PDZ" evidence="1">
    <location>
        <begin position="27"/>
        <end position="99"/>
    </location>
</feature>
<dbReference type="KEGG" id="fcy:FRACYDRAFT_269880"/>
<dbReference type="OrthoDB" id="10376448at2759"/>
<dbReference type="Proteomes" id="UP000095751">
    <property type="component" value="Unassembled WGS sequence"/>
</dbReference>
<dbReference type="SUPFAM" id="SSF50156">
    <property type="entry name" value="PDZ domain-like"/>
    <property type="match status" value="1"/>
</dbReference>
<keyword evidence="3" id="KW-1185">Reference proteome</keyword>
<dbReference type="SMART" id="SM00228">
    <property type="entry name" value="PDZ"/>
    <property type="match status" value="1"/>
</dbReference>